<dbReference type="GO" id="GO:0046872">
    <property type="term" value="F:metal ion binding"/>
    <property type="evidence" value="ECO:0007669"/>
    <property type="project" value="UniProtKB-UniRule"/>
</dbReference>
<dbReference type="GO" id="GO:0003677">
    <property type="term" value="F:DNA binding"/>
    <property type="evidence" value="ECO:0007669"/>
    <property type="project" value="UniProtKB-UniRule"/>
</dbReference>
<dbReference type="EMBL" id="JAPDPI010000017">
    <property type="protein sequence ID" value="MCW3805949.1"/>
    <property type="molecule type" value="Genomic_DNA"/>
</dbReference>
<evidence type="ECO:0000256" key="1">
    <source>
        <dbReference type="ARBA" id="ARBA00001946"/>
    </source>
</evidence>
<comment type="cofactor">
    <cofactor evidence="1">
        <name>Mg(2+)</name>
        <dbReference type="ChEBI" id="CHEBI:18420"/>
    </cofactor>
</comment>
<dbReference type="InterPro" id="IPR040619">
    <property type="entry name" value="Cas9_alpha-helical_lobe"/>
</dbReference>
<dbReference type="InterPro" id="IPR033114">
    <property type="entry name" value="HNH_CAS9"/>
</dbReference>
<dbReference type="GO" id="GO:0043571">
    <property type="term" value="P:maintenance of CRISPR repeat elements"/>
    <property type="evidence" value="ECO:0007669"/>
    <property type="project" value="UniProtKB-UniRule"/>
</dbReference>
<sequence>MSKILGLDLGTNSIGWAVVETEDNKTFTPIDKGVRIFQEGVKIEKGVEGSKAAERTGYRSARRIKFRRKLRKIETLKVLVEFKLCPQLTKEELDGWRYNKVYPQSKAFKKWWLTDNEGNTEKRKSQSKNPYFFRNLVATEKLDLSKEEYRFVLGRAFYHIAQRRGFLSNRLEGTKESDGAVKQGIEEISQAKGDKTLGQYFYELYINGEKIRNHYTHREAHYLEEFNAICELQELPTEQIEAIKRAIFFQRPLKSQKGLIGKCPFETNKPRCAVSHPLFEEYRMLCFVNNIKIKTPDDEKLRFLNNEEKEKVTPAFFRKSKEHFDFEDIAKQLAPPRQYKYFKSSEKTQQDWLFNYSMKTTVSGCPVSARFKSVFGEDWQSLSVEHVRGKDNSTSVIDINDVWHVLMTFDSDDKLTEFATKKLKLREEQTKEFVNIHLKQDFASLSLKAIKKILPYLRQGLIYSHAVFLANMEEVIPMEIWSQKENQAVIKNAIHEIIQTQNEEKQIIDIVNGLVKRSKENNAVWSDEAVKYYKDDLLVQLKSYFGDNRYNSFNETRKNNIEKHAFELFSKQMQKNNGVGDFARVQRIDERIKQFLEDNFDVAVNKDNLYHPSAIETFKPAIRADDGNMYLGSPMTTSVRNPMAMRALHQLRKVVNELIHIGAIDESTVVHIEMSRGLMNANERKAYQNWQRKREDARKKYTNDIKKHFEEHGIKAEPTETEILKYQLWEEQNHICIYTGENICLSDFLGSNPKFDIEHTIPQSVSFDNSQVNKTLCSSQFNRAVKRNKIPSELPDHDVVLERIEYWKTKYESIDKQIAQAVRNAKGAVTKDAKDNAIRKRHELTFDRDYWRAKYQSFTRKDVPIGFKNSQLVDIGIISKYSRLYLQTLFNKVFTVKGSTVADFRRFWGLQETYETKARVSHTHHCIDAMIIACMTKAQYDKLAKFYHDWEDLREEGIEKKPLFDKPWPTFTEDVKNIENELFVSHYTPDNLPKSNKKKLRKRGKIQYDEKGNPIIKTGDSVRGSLHKETFYGAIEREEINKKTGEKQKAIKYVVRKKVVDLSTKEIDQIVDTTVREKIRSAKAQEKELLKDIDVLRKKRQNAGEQEEKSVDLEIAAIKRQVSELYCMPNSKGLFIPIKKVRLLQPTITKPLTIKKQRDVKNDESRKYKRNFYAANDGNYFMAIYEGTDAKGKIIRDFKTVDNFEVAKRLRKKEQDILKEQGINPLECMSEQYSTKRGVKLKKIAEVKTGMMVIFWENTPMEIEELLKDDPQRVGIRLYKLVKFDKSGRLYFRHHKEARRASDLKEVYVIDWEKPCEQVVVASSKIKAWYEGFDFEITPLGKIQKL</sequence>
<evidence type="ECO:0000256" key="12">
    <source>
        <dbReference type="HAMAP-Rule" id="MF_01480"/>
    </source>
</evidence>
<dbReference type="Pfam" id="PF18541">
    <property type="entry name" value="RuvC_III"/>
    <property type="match status" value="1"/>
</dbReference>
<feature type="coiled-coil region" evidence="13">
    <location>
        <begin position="1079"/>
        <end position="1106"/>
    </location>
</feature>
<dbReference type="InterPro" id="IPR003615">
    <property type="entry name" value="HNH_nuc"/>
</dbReference>
<feature type="domain" description="HNH Cas9-type" evidence="14">
    <location>
        <begin position="680"/>
        <end position="843"/>
    </location>
</feature>
<evidence type="ECO:0000256" key="9">
    <source>
        <dbReference type="ARBA" id="ARBA00023125"/>
    </source>
</evidence>
<dbReference type="Gene3D" id="3.30.420.10">
    <property type="entry name" value="Ribonuclease H-like superfamily/Ribonuclease H"/>
    <property type="match status" value="3"/>
</dbReference>
<keyword evidence="8 12" id="KW-0051">Antiviral defense</keyword>
<keyword evidence="5 12" id="KW-0378">Hydrolase</keyword>
<comment type="subunit">
    <text evidence="11 12">Monomer. Binds crRNA and tracrRNA.</text>
</comment>
<evidence type="ECO:0000256" key="13">
    <source>
        <dbReference type="SAM" id="Coils"/>
    </source>
</evidence>
<keyword evidence="4 12" id="KW-0255">Endonuclease</keyword>
<comment type="caution">
    <text evidence="12">Lacks conserved residue(s) required for the propagation of feature annotation.</text>
</comment>
<dbReference type="NCBIfam" id="TIGR01865">
    <property type="entry name" value="cas_Csn1"/>
    <property type="match status" value="2"/>
</dbReference>
<dbReference type="Pfam" id="PF13395">
    <property type="entry name" value="HNH_4"/>
    <property type="match status" value="1"/>
</dbReference>
<keyword evidence="9 12" id="KW-0238">DNA-binding</keyword>
<reference evidence="15" key="1">
    <citation type="submission" date="2022-10" db="EMBL/GenBank/DDBJ databases">
        <authorList>
            <person name="Yu W.X."/>
        </authorList>
    </citation>
    <scope>NUCLEOTIDE SEQUENCE</scope>
    <source>
        <strain evidence="15">D04</strain>
    </source>
</reference>
<dbReference type="EC" id="3.1.-.-" evidence="12"/>
<evidence type="ECO:0000313" key="15">
    <source>
        <dbReference type="EMBL" id="MCW3805949.1"/>
    </source>
</evidence>
<evidence type="ECO:0000256" key="2">
    <source>
        <dbReference type="ARBA" id="ARBA00022722"/>
    </source>
</evidence>
<evidence type="ECO:0000313" key="16">
    <source>
        <dbReference type="Proteomes" id="UP001207408"/>
    </source>
</evidence>
<dbReference type="InterPro" id="IPR041383">
    <property type="entry name" value="RuvC_III"/>
</dbReference>
<proteinExistence type="inferred from homology"/>
<feature type="active site" description="Proton acceptor for HNH nuclease domain" evidence="12">
    <location>
        <position position="759"/>
    </location>
</feature>
<keyword evidence="10" id="KW-0464">Manganese</keyword>
<comment type="similarity">
    <text evidence="12">Belongs to the CRISPR-associated Cas9 family.</text>
</comment>
<evidence type="ECO:0000256" key="6">
    <source>
        <dbReference type="ARBA" id="ARBA00022842"/>
    </source>
</evidence>
<dbReference type="InterPro" id="IPR036397">
    <property type="entry name" value="RNaseH_sf"/>
</dbReference>
<keyword evidence="7 12" id="KW-0694">RNA-binding</keyword>
<evidence type="ECO:0000256" key="10">
    <source>
        <dbReference type="ARBA" id="ARBA00023211"/>
    </source>
</evidence>
<dbReference type="PROSITE" id="PS51749">
    <property type="entry name" value="HNH_CAS9"/>
    <property type="match status" value="1"/>
</dbReference>
<evidence type="ECO:0000256" key="8">
    <source>
        <dbReference type="ARBA" id="ARBA00023118"/>
    </source>
</evidence>
<evidence type="ECO:0000256" key="3">
    <source>
        <dbReference type="ARBA" id="ARBA00022723"/>
    </source>
</evidence>
<evidence type="ECO:0000256" key="5">
    <source>
        <dbReference type="ARBA" id="ARBA00022801"/>
    </source>
</evidence>
<dbReference type="RefSeq" id="WP_301199321.1">
    <property type="nucleotide sequence ID" value="NZ_JAPDPI010000017.1"/>
</dbReference>
<name>A0AAE3MEB5_9BACT</name>
<organism evidence="15 16">
    <name type="scientific">Plebeiibacterium marinum</name>
    <dbReference type="NCBI Taxonomy" id="2992111"/>
    <lineage>
        <taxon>Bacteria</taxon>
        <taxon>Pseudomonadati</taxon>
        <taxon>Bacteroidota</taxon>
        <taxon>Bacteroidia</taxon>
        <taxon>Marinilabiliales</taxon>
        <taxon>Marinilabiliaceae</taxon>
        <taxon>Plebeiibacterium</taxon>
    </lineage>
</organism>
<dbReference type="InterPro" id="IPR028629">
    <property type="entry name" value="Cas9"/>
</dbReference>
<keyword evidence="6" id="KW-0460">Magnesium</keyword>
<accession>A0AAE3MEB5</accession>
<feature type="active site" description="For RuvC-like nuclease domain" evidence="12">
    <location>
        <position position="8"/>
    </location>
</feature>
<protein>
    <recommendedName>
        <fullName evidence="12">CRISPR-associated endonuclease Cas9</fullName>
        <ecNumber evidence="12">3.1.-.-</ecNumber>
    </recommendedName>
</protein>
<comment type="caution">
    <text evidence="15">The sequence shown here is derived from an EMBL/GenBank/DDBJ whole genome shotgun (WGS) entry which is preliminary data.</text>
</comment>
<evidence type="ECO:0000256" key="4">
    <source>
        <dbReference type="ARBA" id="ARBA00022759"/>
    </source>
</evidence>
<keyword evidence="16" id="KW-1185">Reference proteome</keyword>
<keyword evidence="3" id="KW-0479">Metal-binding</keyword>
<dbReference type="Pfam" id="PF18470">
    <property type="entry name" value="Cas9_a"/>
    <property type="match status" value="1"/>
</dbReference>
<dbReference type="HAMAP" id="MF_01480">
    <property type="entry name" value="Cas9"/>
    <property type="match status" value="1"/>
</dbReference>
<dbReference type="GO" id="GO:0003723">
    <property type="term" value="F:RNA binding"/>
    <property type="evidence" value="ECO:0007669"/>
    <property type="project" value="UniProtKB-UniRule"/>
</dbReference>
<dbReference type="GO" id="GO:0051607">
    <property type="term" value="P:defense response to virus"/>
    <property type="evidence" value="ECO:0007669"/>
    <property type="project" value="UniProtKB-UniRule"/>
</dbReference>
<dbReference type="Proteomes" id="UP001207408">
    <property type="component" value="Unassembled WGS sequence"/>
</dbReference>
<comment type="domain">
    <text evidence="12">Has 2 endonuclease domains. The discontinuous RuvC-like domain cleaves the target DNA noncomplementary to crRNA while the HNH nuclease domain cleaves the target DNA complementary to crRNA.</text>
</comment>
<keyword evidence="13" id="KW-0175">Coiled coil</keyword>
<comment type="function">
    <text evidence="12">CRISPR (clustered regularly interspaced short palindromic repeat) is an adaptive immune system that provides protection against mobile genetic elements (viruses, transposable elements and conjugative plasmids). CRISPR clusters contain spacers, sequences complementary to antecedent mobile elements, and target invading nucleic acids. CRISPR clusters are transcribed and processed into CRISPR RNA (crRNA). In type II CRISPR systems correct processing of pre-crRNA requires a trans-encoded small RNA (tracrRNA), endogenous ribonuclease 3 (rnc) and this protein. The tracrRNA serves as a guide for ribonuclease 3-aided processing of pre-crRNA. Subsequently Cas9/crRNA/tracrRNA endonucleolytically cleaves linear or circular dsDNA target complementary to the spacer; Cas9 is inactive in the absence of the 2 guide RNAs (gRNA). Cas9 recognizes the protospacer adjacent motif (PAM) in the CRISPR repeat sequences to help distinguish self versus nonself, as targets within the bacterial CRISPR locus do not have PAMs. PAM recognition is also required for catalytic activity.</text>
</comment>
<evidence type="ECO:0000259" key="14">
    <source>
        <dbReference type="PROSITE" id="PS51749"/>
    </source>
</evidence>
<evidence type="ECO:0000256" key="11">
    <source>
        <dbReference type="ARBA" id="ARBA00046380"/>
    </source>
</evidence>
<evidence type="ECO:0000256" key="7">
    <source>
        <dbReference type="ARBA" id="ARBA00022884"/>
    </source>
</evidence>
<keyword evidence="2 12" id="KW-0540">Nuclease</keyword>
<dbReference type="GO" id="GO:0004519">
    <property type="term" value="F:endonuclease activity"/>
    <property type="evidence" value="ECO:0007669"/>
    <property type="project" value="UniProtKB-UniRule"/>
</dbReference>
<dbReference type="GO" id="GO:0016787">
    <property type="term" value="F:hydrolase activity"/>
    <property type="evidence" value="ECO:0007669"/>
    <property type="project" value="UniProtKB-KW"/>
</dbReference>
<gene>
    <name evidence="12 15" type="primary">cas9</name>
    <name evidence="15" type="ORF">OM074_09935</name>
</gene>